<dbReference type="RefSeq" id="WP_168887495.1">
    <property type="nucleotide sequence ID" value="NZ_JABAHY010000006.1"/>
</dbReference>
<reference evidence="1 2" key="1">
    <citation type="submission" date="2020-04" db="EMBL/GenBank/DDBJ databases">
        <title>Nesterenkonia sp. nov., isolated from marine sediment.</title>
        <authorList>
            <person name="Zhang G."/>
        </authorList>
    </citation>
    <scope>NUCLEOTIDE SEQUENCE [LARGE SCALE GENOMIC DNA]</scope>
    <source>
        <strain evidence="1 2">MY13</strain>
    </source>
</reference>
<protein>
    <submittedName>
        <fullName evidence="1">Uncharacterized protein</fullName>
    </submittedName>
</protein>
<organism evidence="1 2">
    <name type="scientific">Nesterenkonia sedimenti</name>
    <dbReference type="NCBI Taxonomy" id="1463632"/>
    <lineage>
        <taxon>Bacteria</taxon>
        <taxon>Bacillati</taxon>
        <taxon>Actinomycetota</taxon>
        <taxon>Actinomycetes</taxon>
        <taxon>Micrococcales</taxon>
        <taxon>Micrococcaceae</taxon>
        <taxon>Nesterenkonia</taxon>
    </lineage>
</organism>
<dbReference type="Proteomes" id="UP000523139">
    <property type="component" value="Unassembled WGS sequence"/>
</dbReference>
<accession>A0A7X8TK54</accession>
<name>A0A7X8TK54_9MICC</name>
<comment type="caution">
    <text evidence="1">The sequence shown here is derived from an EMBL/GenBank/DDBJ whole genome shotgun (WGS) entry which is preliminary data.</text>
</comment>
<dbReference type="AlphaFoldDB" id="A0A7X8TK54"/>
<keyword evidence="2" id="KW-1185">Reference proteome</keyword>
<dbReference type="EMBL" id="JABAHY010000006">
    <property type="protein sequence ID" value="NLS10020.1"/>
    <property type="molecule type" value="Genomic_DNA"/>
</dbReference>
<evidence type="ECO:0000313" key="1">
    <source>
        <dbReference type="EMBL" id="NLS10020.1"/>
    </source>
</evidence>
<gene>
    <name evidence="1" type="ORF">HGQ17_08420</name>
</gene>
<evidence type="ECO:0000313" key="2">
    <source>
        <dbReference type="Proteomes" id="UP000523139"/>
    </source>
</evidence>
<proteinExistence type="predicted"/>
<sequence length="168" mass="18135">MLVEAVSGGACRVRLSSGFLDRGEEWKDMIDGTMHGWVPAMRNLQVYLTHFRGMPTTTMLVQHEISGVEQAPNVREALGLSGVSVGDEVETASGAPTLRGTVEYVHDDVLAIRTSEPTAGIFGIAASGYGTSVGVIIQGSFYGPEGPAVRDQVEPRWREWVESLTKTQ</sequence>